<sequence length="68" mass="7768">MIACTFMRLCRPWQGATASTNIAHSLPHYCNFFTIAQQLRFVQVCPYTNCCDVSVWWATVNIDAHNSL</sequence>
<dbReference type="EMBL" id="RDAM01000001">
    <property type="protein sequence ID" value="RRF05356.1"/>
    <property type="molecule type" value="Genomic_DNA"/>
</dbReference>
<dbReference type="EMBL" id="MPYG04000062">
    <property type="protein sequence ID" value="ROH00063.1"/>
    <property type="molecule type" value="Genomic_DNA"/>
</dbReference>
<reference evidence="2" key="2">
    <citation type="submission" date="2018-10" db="EMBL/GenBank/DDBJ databases">
        <authorList>
            <person name="Fan Y."/>
            <person name="Timp W."/>
            <person name="Bergman Y."/>
            <person name="Tamma P."/>
            <person name="Simner P."/>
        </authorList>
    </citation>
    <scope>NUCLEOTIDE SEQUENCE</scope>
    <source>
        <strain evidence="2">KLPN_104</strain>
    </source>
</reference>
<organism evidence="1 4">
    <name type="scientific">Klebsiella pneumoniae</name>
    <dbReference type="NCBI Taxonomy" id="573"/>
    <lineage>
        <taxon>Bacteria</taxon>
        <taxon>Pseudomonadati</taxon>
        <taxon>Pseudomonadota</taxon>
        <taxon>Gammaproteobacteria</taxon>
        <taxon>Enterobacterales</taxon>
        <taxon>Enterobacteriaceae</taxon>
        <taxon>Klebsiella/Raoultella group</taxon>
        <taxon>Klebsiella</taxon>
        <taxon>Klebsiella pneumoniae complex</taxon>
    </lineage>
</organism>
<evidence type="ECO:0000313" key="1">
    <source>
        <dbReference type="EMBL" id="ROH00063.1"/>
    </source>
</evidence>
<protein>
    <submittedName>
        <fullName evidence="1">Uncharacterized protein</fullName>
    </submittedName>
</protein>
<dbReference type="Proteomes" id="UP000283322">
    <property type="component" value="Unassembled WGS sequence"/>
</dbReference>
<proteinExistence type="predicted"/>
<comment type="caution">
    <text evidence="1">The sequence shown here is derived from an EMBL/GenBank/DDBJ whole genome shotgun (WGS) entry which is preliminary data.</text>
</comment>
<evidence type="ECO:0000313" key="2">
    <source>
        <dbReference type="EMBL" id="RRF05356.1"/>
    </source>
</evidence>
<dbReference type="AlphaFoldDB" id="A0A1V7HL39"/>
<dbReference type="Proteomes" id="UP000275975">
    <property type="component" value="Unassembled WGS sequence"/>
</dbReference>
<evidence type="ECO:0000313" key="4">
    <source>
        <dbReference type="Proteomes" id="UP000283322"/>
    </source>
</evidence>
<name>A0A1V7HL39_KLEPN</name>
<gene>
    <name evidence="1" type="ORF">BL124_00008580</name>
    <name evidence="2" type="ORF">EAO17_03550</name>
</gene>
<evidence type="ECO:0000313" key="3">
    <source>
        <dbReference type="Proteomes" id="UP000275975"/>
    </source>
</evidence>
<accession>A0A1V7HL39</accession>
<reference evidence="2 3" key="3">
    <citation type="journal article" date="2019" name="Antimicrob. Agents Chemother.">
        <title>Applying Rapid Whole Genome Sequencing to Predict Phenotypic Antimicrobial Susceptibility Testing Results Among Carbapenem-Resistant Klebsiella pneumoniae Clinical Isolates.</title>
        <authorList>
            <person name="Tamma P.D."/>
            <person name="Fan Y."/>
            <person name="Bergman Y."/>
            <person name="Pertea G."/>
            <person name="Kazmi A."/>
            <person name="Lewis S."/>
            <person name="Carroll K.C."/>
            <person name="Schatz M.C."/>
            <person name="Timp W."/>
            <person name="Simner P.J."/>
        </authorList>
    </citation>
    <scope>NUCLEOTIDE SEQUENCE [LARGE SCALE GENOMIC DNA]</scope>
    <source>
        <strain evidence="2 3">KLPN_104</strain>
    </source>
</reference>
<reference evidence="1 4" key="1">
    <citation type="submission" date="2018-10" db="EMBL/GenBank/DDBJ databases">
        <authorList>
            <person name="Vanduin D."/>
            <person name="Fouts D."/>
            <person name="Wright M."/>
            <person name="Sutton G."/>
            <person name="Nguyen K."/>
            <person name="Kreiswirth B."/>
            <person name="Chen L."/>
            <person name="Rojas L."/>
            <person name="Hujer A."/>
            <person name="Hujer K."/>
            <person name="Bonomo R."/>
            <person name="Adams M."/>
        </authorList>
    </citation>
    <scope>NUCLEOTIDE SEQUENCE [LARGE SCALE GENOMIC DNA]</scope>
    <source>
        <strain evidence="1 4">CRK0165</strain>
    </source>
</reference>